<dbReference type="RefSeq" id="WP_372268569.1">
    <property type="nucleotide sequence ID" value="NZ_JBFRUW010000135.1"/>
</dbReference>
<keyword evidence="2" id="KW-1185">Reference proteome</keyword>
<comment type="caution">
    <text evidence="1">The sequence shown here is derived from an EMBL/GenBank/DDBJ whole genome shotgun (WGS) entry which is preliminary data.</text>
</comment>
<dbReference type="InterPro" id="IPR011010">
    <property type="entry name" value="DNA_brk_join_enz"/>
</dbReference>
<gene>
    <name evidence="1" type="ORF">AB4566_21460</name>
</gene>
<accession>A0ABV4NI68</accession>
<reference evidence="1 2" key="1">
    <citation type="journal article" date="2024" name="ISME J.">
        <title>Tailless and filamentous prophages are predominant in marine Vibrio.</title>
        <authorList>
            <person name="Steensen K."/>
            <person name="Seneca J."/>
            <person name="Bartlau N."/>
            <person name="Yu X.A."/>
            <person name="Hussain F.A."/>
            <person name="Polz M.F."/>
        </authorList>
    </citation>
    <scope>NUCLEOTIDE SEQUENCE [LARGE SCALE GENOMIC DNA]</scope>
    <source>
        <strain evidence="1 2">10N.222.51.A1</strain>
    </source>
</reference>
<dbReference type="SUPFAM" id="SSF56349">
    <property type="entry name" value="DNA breaking-rejoining enzymes"/>
    <property type="match status" value="1"/>
</dbReference>
<protein>
    <recommendedName>
        <fullName evidence="3">Integrase</fullName>
    </recommendedName>
</protein>
<evidence type="ECO:0000313" key="1">
    <source>
        <dbReference type="EMBL" id="MFA0570821.1"/>
    </source>
</evidence>
<sequence>MALALFLNHKLQSCNIDTVASASRRVMGSLTLLNLQPHELTQNNYSRIIENSSSKTNLARFNAFINWCVKNEYCELIRPQAISDGGIYDGHKRRLKKLPDVSSVLALGDIFCQTIPTDRTLWDTSPNTSQANALMSIYSALCLASPNRMCAEVITLQKQELLKFQTKDKEGNDVTLHSLMWQGSKNYKDNENHVGSWIAEQLERGIEYFDLVTAPYRILAAFWTNQKSTIKELFPVINDSLTERLDTAKLTLSDTPNFIQLGYLLGFYQGDTFKLNIDGPNKNKSTVHVSEFSGDFKVFCGRTSGLGKLLGYKRLSSNSSLITQTKLKFRNFTTINELQQYIYQIMTRDWPSFPDLSMGESQNKTLILNAMWCLTGYSINGDGGYYQLIKADTIVGLVRKKLTQGNLFKDFNFSVRLKVTPHNLRHFINHNGYINGVPDYILNMWSGRQDSEHLIHYIHESEEDKLARIPMVTEQIKVENITVTSEQEYAKQRRLADGATSRTSVGFCSKDLRYSPCTYLSEFETQCTFCENSCHVAHDEAGIRVLEDDYEIQCGRLISHLSSPKKNNKNQKQWFKMHKANTYLLHQLIDTLKDKSIRPGSVVRVITDVQQIRIADLTTKSISNRKLQLDIMDEEIQEGLSLLEYKKEKTQRDKETDAFLDKLWGDL</sequence>
<evidence type="ECO:0008006" key="3">
    <source>
        <dbReference type="Google" id="ProtNLM"/>
    </source>
</evidence>
<dbReference type="EMBL" id="JBFRUW010000135">
    <property type="protein sequence ID" value="MFA0570821.1"/>
    <property type="molecule type" value="Genomic_DNA"/>
</dbReference>
<name>A0ABV4NI68_9VIBR</name>
<proteinExistence type="predicted"/>
<dbReference type="Proteomes" id="UP001570417">
    <property type="component" value="Unassembled WGS sequence"/>
</dbReference>
<evidence type="ECO:0000313" key="2">
    <source>
        <dbReference type="Proteomes" id="UP001570417"/>
    </source>
</evidence>
<organism evidence="1 2">
    <name type="scientific">Vibrio gallaecicus</name>
    <dbReference type="NCBI Taxonomy" id="552386"/>
    <lineage>
        <taxon>Bacteria</taxon>
        <taxon>Pseudomonadati</taxon>
        <taxon>Pseudomonadota</taxon>
        <taxon>Gammaproteobacteria</taxon>
        <taxon>Vibrionales</taxon>
        <taxon>Vibrionaceae</taxon>
        <taxon>Vibrio</taxon>
    </lineage>
</organism>